<dbReference type="Gene3D" id="1.20.1420.60">
    <property type="match status" value="1"/>
</dbReference>
<dbReference type="GeneID" id="93098201"/>
<gene>
    <name evidence="2" type="ORF">BcellWH2_04725</name>
</gene>
<dbReference type="PATRIC" id="fig|246787.4.peg.4881"/>
<dbReference type="RefSeq" id="WP_027202908.1">
    <property type="nucleotide sequence ID" value="NZ_CP012801.1"/>
</dbReference>
<evidence type="ECO:0000313" key="2">
    <source>
        <dbReference type="EMBL" id="ALJ61938.1"/>
    </source>
</evidence>
<dbReference type="KEGG" id="bcel:BcellWH2_04725"/>
<name>A0A0P0G2I7_9BACE</name>
<protein>
    <recommendedName>
        <fullName evidence="1">DNA mimic protein DMP19 C-terminal domain-containing protein</fullName>
    </recommendedName>
</protein>
<dbReference type="Proteomes" id="UP000061809">
    <property type="component" value="Chromosome"/>
</dbReference>
<feature type="domain" description="DNA mimic protein DMP19 C-terminal" evidence="1">
    <location>
        <begin position="34"/>
        <end position="135"/>
    </location>
</feature>
<organism evidence="2 3">
    <name type="scientific">Bacteroides cellulosilyticus</name>
    <dbReference type="NCBI Taxonomy" id="246787"/>
    <lineage>
        <taxon>Bacteria</taxon>
        <taxon>Pseudomonadati</taxon>
        <taxon>Bacteroidota</taxon>
        <taxon>Bacteroidia</taxon>
        <taxon>Bacteroidales</taxon>
        <taxon>Bacteroidaceae</taxon>
        <taxon>Bacteroides</taxon>
    </lineage>
</organism>
<accession>A0A0P0G2I7</accession>
<evidence type="ECO:0000313" key="3">
    <source>
        <dbReference type="Proteomes" id="UP000061809"/>
    </source>
</evidence>
<proteinExistence type="predicted"/>
<sequence>MENLEQYWEQSFSPIGRKFTEIRPNYQDMGETDSMVAALYWLELEMYNGGFLQFFCNWGYDAYLLAIKGLGAINATYTEQLLIQAYGIIQRLENDSQLQELWNIPKHLTENEITKLNKIDEEYWEDKENIMRLMLLKFHSDSVENIDNKA</sequence>
<dbReference type="Pfam" id="PF14300">
    <property type="entry name" value="DMP19"/>
    <property type="match status" value="1"/>
</dbReference>
<evidence type="ECO:0000259" key="1">
    <source>
        <dbReference type="Pfam" id="PF14300"/>
    </source>
</evidence>
<dbReference type="InterPro" id="IPR025402">
    <property type="entry name" value="DMP19_C"/>
</dbReference>
<reference evidence="2 3" key="1">
    <citation type="journal article" date="2015" name="Science">
        <title>Genetic determinants of in vivo fitness and diet responsiveness in multiple human gut Bacteroides.</title>
        <authorList>
            <person name="Wu M."/>
            <person name="McNulty N.P."/>
            <person name="Rodionov D.A."/>
            <person name="Khoroshkin M.S."/>
            <person name="Griffin N.W."/>
            <person name="Cheng J."/>
            <person name="Latreille P."/>
            <person name="Kerstetter R.A."/>
            <person name="Terrapon N."/>
            <person name="Henrissat B."/>
            <person name="Osterman A.L."/>
            <person name="Gordon J.I."/>
        </authorList>
    </citation>
    <scope>NUCLEOTIDE SEQUENCE [LARGE SCALE GENOMIC DNA]</scope>
    <source>
        <strain evidence="2 3">WH2</strain>
    </source>
</reference>
<dbReference type="AlphaFoldDB" id="A0A0P0G2I7"/>
<dbReference type="EMBL" id="CP012801">
    <property type="protein sequence ID" value="ALJ61938.1"/>
    <property type="molecule type" value="Genomic_DNA"/>
</dbReference>